<accession>X1MEB1</accession>
<evidence type="ECO:0000313" key="1">
    <source>
        <dbReference type="EMBL" id="GAI29977.1"/>
    </source>
</evidence>
<name>X1MEB1_9ZZZZ</name>
<gene>
    <name evidence="1" type="ORF">S06H3_30587</name>
</gene>
<protein>
    <submittedName>
        <fullName evidence="1">Uncharacterized protein</fullName>
    </submittedName>
</protein>
<proteinExistence type="predicted"/>
<dbReference type="EMBL" id="BARV01018019">
    <property type="protein sequence ID" value="GAI29977.1"/>
    <property type="molecule type" value="Genomic_DNA"/>
</dbReference>
<sequence>MSVTSVWKVIESNDDLVSYGTEVGRENATNFWGIASPYVCLGSHYWYGYLYCSGLRFQNVGIPKGAIIESAVLKFFTSDAPQQIYDPKG</sequence>
<comment type="caution">
    <text evidence="1">The sequence shown here is derived from an EMBL/GenBank/DDBJ whole genome shotgun (WGS) entry which is preliminary data.</text>
</comment>
<feature type="non-terminal residue" evidence="1">
    <location>
        <position position="89"/>
    </location>
</feature>
<organism evidence="1">
    <name type="scientific">marine sediment metagenome</name>
    <dbReference type="NCBI Taxonomy" id="412755"/>
    <lineage>
        <taxon>unclassified sequences</taxon>
        <taxon>metagenomes</taxon>
        <taxon>ecological metagenomes</taxon>
    </lineage>
</organism>
<dbReference type="AlphaFoldDB" id="X1MEB1"/>
<reference evidence="1" key="1">
    <citation type="journal article" date="2014" name="Front. Microbiol.">
        <title>High frequency of phylogenetically diverse reductive dehalogenase-homologous genes in deep subseafloor sedimentary metagenomes.</title>
        <authorList>
            <person name="Kawai M."/>
            <person name="Futagami T."/>
            <person name="Toyoda A."/>
            <person name="Takaki Y."/>
            <person name="Nishi S."/>
            <person name="Hori S."/>
            <person name="Arai W."/>
            <person name="Tsubouchi T."/>
            <person name="Morono Y."/>
            <person name="Uchiyama I."/>
            <person name="Ito T."/>
            <person name="Fujiyama A."/>
            <person name="Inagaki F."/>
            <person name="Takami H."/>
        </authorList>
    </citation>
    <scope>NUCLEOTIDE SEQUENCE</scope>
    <source>
        <strain evidence="1">Expedition CK06-06</strain>
    </source>
</reference>